<organism evidence="1 2">
    <name type="scientific">[Clostridium] fimetarium</name>
    <dbReference type="NCBI Taxonomy" id="99656"/>
    <lineage>
        <taxon>Bacteria</taxon>
        <taxon>Bacillati</taxon>
        <taxon>Bacillota</taxon>
        <taxon>Clostridia</taxon>
        <taxon>Lachnospirales</taxon>
        <taxon>Lachnospiraceae</taxon>
    </lineage>
</organism>
<protein>
    <submittedName>
        <fullName evidence="1">Uncharacterized protein</fullName>
    </submittedName>
</protein>
<dbReference type="AlphaFoldDB" id="A0A1I0MAL9"/>
<evidence type="ECO:0000313" key="2">
    <source>
        <dbReference type="Proteomes" id="UP000199701"/>
    </source>
</evidence>
<dbReference type="OrthoDB" id="1768334at2"/>
<sequence>MDKEAVLFTKPEKLIEYLDENDLLIDLSSKDSEILLNYMEGHGFSLGEIDGKLVRVDIGEEHGEVMEYSIDDAIDVVCEWNYELIQEAKERRDSPENFLDFCSSQGKYESLREDEKTLDKMFYKTRYGKEINELAERLAQEAARNIKTSRKTDSVAIAVTEEIQQYSTDKKGKVR</sequence>
<accession>A0A1I0MAL9</accession>
<dbReference type="Proteomes" id="UP000199701">
    <property type="component" value="Unassembled WGS sequence"/>
</dbReference>
<gene>
    <name evidence="1" type="ORF">SAMN05421659_101323</name>
</gene>
<dbReference type="EMBL" id="FOJI01000001">
    <property type="protein sequence ID" value="SEV84994.1"/>
    <property type="molecule type" value="Genomic_DNA"/>
</dbReference>
<proteinExistence type="predicted"/>
<dbReference type="RefSeq" id="WP_092449888.1">
    <property type="nucleotide sequence ID" value="NZ_FOJI01000001.1"/>
</dbReference>
<name>A0A1I0MAL9_9FIRM</name>
<reference evidence="1 2" key="1">
    <citation type="submission" date="2016-10" db="EMBL/GenBank/DDBJ databases">
        <authorList>
            <person name="de Groot N.N."/>
        </authorList>
    </citation>
    <scope>NUCLEOTIDE SEQUENCE [LARGE SCALE GENOMIC DNA]</scope>
    <source>
        <strain evidence="1 2">DSM 9179</strain>
    </source>
</reference>
<keyword evidence="2" id="KW-1185">Reference proteome</keyword>
<dbReference type="STRING" id="99656.SAMN05421659_101323"/>
<evidence type="ECO:0000313" key="1">
    <source>
        <dbReference type="EMBL" id="SEV84994.1"/>
    </source>
</evidence>